<protein>
    <submittedName>
        <fullName evidence="1">Uncharacterized protein</fullName>
    </submittedName>
</protein>
<evidence type="ECO:0000313" key="1">
    <source>
        <dbReference type="EMBL" id="KAE8684173.1"/>
    </source>
</evidence>
<dbReference type="Proteomes" id="UP000436088">
    <property type="component" value="Unassembled WGS sequence"/>
</dbReference>
<sequence length="169" mass="18817">MQLLELGKCSWVSQALRNFTIEVVGEVEDSETGKTRQIIGNRSINGIVHKIKCSSCNVDNGILPDVRLPETVSFLIRGIETIEAISSRVKMHQLTQISQSNPWDLTLYGIINSDQSLVKMNWNYIARGTTSILNWNSTSVSQQETVELSSLVESQTSKSLNSRKASRCS</sequence>
<organism evidence="1 2">
    <name type="scientific">Hibiscus syriacus</name>
    <name type="common">Rose of Sharon</name>
    <dbReference type="NCBI Taxonomy" id="106335"/>
    <lineage>
        <taxon>Eukaryota</taxon>
        <taxon>Viridiplantae</taxon>
        <taxon>Streptophyta</taxon>
        <taxon>Embryophyta</taxon>
        <taxon>Tracheophyta</taxon>
        <taxon>Spermatophyta</taxon>
        <taxon>Magnoliopsida</taxon>
        <taxon>eudicotyledons</taxon>
        <taxon>Gunneridae</taxon>
        <taxon>Pentapetalae</taxon>
        <taxon>rosids</taxon>
        <taxon>malvids</taxon>
        <taxon>Malvales</taxon>
        <taxon>Malvaceae</taxon>
        <taxon>Malvoideae</taxon>
        <taxon>Hibiscus</taxon>
    </lineage>
</organism>
<evidence type="ECO:0000313" key="2">
    <source>
        <dbReference type="Proteomes" id="UP000436088"/>
    </source>
</evidence>
<comment type="caution">
    <text evidence="1">The sequence shown here is derived from an EMBL/GenBank/DDBJ whole genome shotgun (WGS) entry which is preliminary data.</text>
</comment>
<gene>
    <name evidence="1" type="ORF">F3Y22_tig00111151pilonHSYRG00189</name>
</gene>
<keyword evidence="2" id="KW-1185">Reference proteome</keyword>
<dbReference type="AlphaFoldDB" id="A0A6A2YXM8"/>
<reference evidence="1" key="1">
    <citation type="submission" date="2019-09" db="EMBL/GenBank/DDBJ databases">
        <title>Draft genome information of white flower Hibiscus syriacus.</title>
        <authorList>
            <person name="Kim Y.-M."/>
        </authorList>
    </citation>
    <scope>NUCLEOTIDE SEQUENCE [LARGE SCALE GENOMIC DNA]</scope>
    <source>
        <strain evidence="1">YM2019G1</strain>
    </source>
</reference>
<dbReference type="EMBL" id="VEPZ02001248">
    <property type="protein sequence ID" value="KAE8684173.1"/>
    <property type="molecule type" value="Genomic_DNA"/>
</dbReference>
<accession>A0A6A2YXM8</accession>
<proteinExistence type="predicted"/>
<name>A0A6A2YXM8_HIBSY</name>